<feature type="domain" description="Sulfatase-modifying factor enzyme-like" evidence="4">
    <location>
        <begin position="177"/>
        <end position="432"/>
    </location>
</feature>
<dbReference type="SUPFAM" id="SSF109854">
    <property type="entry name" value="DinB/YfiT-like putative metalloenzymes"/>
    <property type="match status" value="1"/>
</dbReference>
<name>A0A5A7NAV4_9PROT</name>
<dbReference type="NCBIfam" id="TIGR03440">
    <property type="entry name" value="egtB_TIGR03440"/>
    <property type="match status" value="1"/>
</dbReference>
<dbReference type="Proteomes" id="UP000324996">
    <property type="component" value="Unassembled WGS sequence"/>
</dbReference>
<dbReference type="Gene3D" id="3.90.1580.10">
    <property type="entry name" value="paralog of FGE (formylglycine-generating enzyme)"/>
    <property type="match status" value="1"/>
</dbReference>
<dbReference type="AlphaFoldDB" id="A0A5A7NAV4"/>
<dbReference type="InterPro" id="IPR017806">
    <property type="entry name" value="EgtB"/>
</dbReference>
<keyword evidence="1" id="KW-0560">Oxidoreductase</keyword>
<evidence type="ECO:0000256" key="2">
    <source>
        <dbReference type="ARBA" id="ARBA00023004"/>
    </source>
</evidence>
<sequence>MDAQALKAHFFDVRKTTENLVAPLSAEDAQIQSMPDASPAKWHLAHSTWLYETFILKAYDPDHPVFDEDFHYLFNSYYEAEGPRHPRPQRGLLSRPSLQTVMDYRRATDNRMADFLDQMSAHPQWPRIAALITLGCHHEQQHQELLLTDIKHALSCNPTAPTYAPSFPKMITQAPEARWVKMTGGLKKIGHDGTGFAFDNEGPQHQIWLHDHALHNRLVTTADYLQFIEDGGYRTPTLWLSEGWDWVNRHHASAPLYWTQSKDGDWSIFTLYGRQPINWAEPVCHLNLYEADAFATWAGARLPREDELECATLLAMQDDDEAKRKAAIIASHRLHPAPAQLPQNRRMDADDNPSLLQLAGEVWSWTSSSYGPYPGFQPSPGAIGEYNGKFMCNQYVLKGASCLTPAKHWRPSYRNFFPAHAQWQFTGLRLAKDI</sequence>
<dbReference type="InterPro" id="IPR024775">
    <property type="entry name" value="DinB-like"/>
</dbReference>
<evidence type="ECO:0000313" key="6">
    <source>
        <dbReference type="EMBL" id="GER04620.1"/>
    </source>
</evidence>
<dbReference type="InterPro" id="IPR016187">
    <property type="entry name" value="CTDL_fold"/>
</dbReference>
<keyword evidence="7" id="KW-1185">Reference proteome</keyword>
<dbReference type="InterPro" id="IPR051043">
    <property type="entry name" value="Sulfatase_Mod_Factor_Kinase"/>
</dbReference>
<comment type="caution">
    <text evidence="6">The sequence shown here is derived from an EMBL/GenBank/DDBJ whole genome shotgun (WGS) entry which is preliminary data.</text>
</comment>
<protein>
    <submittedName>
        <fullName evidence="6">Ergothioneine biosynthesis protein EgtB</fullName>
    </submittedName>
</protein>
<dbReference type="PANTHER" id="PTHR23150">
    <property type="entry name" value="SULFATASE MODIFYING FACTOR 1, 2"/>
    <property type="match status" value="1"/>
</dbReference>
<dbReference type="Pfam" id="PF03781">
    <property type="entry name" value="FGE-sulfatase"/>
    <property type="match status" value="1"/>
</dbReference>
<proteinExistence type="predicted"/>
<dbReference type="InterPro" id="IPR005532">
    <property type="entry name" value="SUMF_dom"/>
</dbReference>
<evidence type="ECO:0000313" key="7">
    <source>
        <dbReference type="Proteomes" id="UP000324996"/>
    </source>
</evidence>
<dbReference type="InterPro" id="IPR042095">
    <property type="entry name" value="SUMF_sf"/>
</dbReference>
<evidence type="ECO:0000259" key="4">
    <source>
        <dbReference type="Pfam" id="PF03781"/>
    </source>
</evidence>
<reference evidence="6 7" key="1">
    <citation type="submission" date="2019-09" db="EMBL/GenBank/DDBJ databases">
        <title>NBRP : Genome information of microbial organism related human and environment.</title>
        <authorList>
            <person name="Hattori M."/>
            <person name="Oshima K."/>
            <person name="Inaba H."/>
            <person name="Suda W."/>
            <person name="Sakamoto M."/>
            <person name="Iino T."/>
            <person name="Kitahara M."/>
            <person name="Oshida Y."/>
            <person name="Iida T."/>
            <person name="Kudo T."/>
            <person name="Itoh T."/>
            <person name="Ohkuma M."/>
        </authorList>
    </citation>
    <scope>NUCLEOTIDE SEQUENCE [LARGE SCALE GENOMIC DNA]</scope>
    <source>
        <strain evidence="6 7">Q-1</strain>
    </source>
</reference>
<dbReference type="PANTHER" id="PTHR23150:SF36">
    <property type="entry name" value="HERCYNINE OXYGENASE"/>
    <property type="match status" value="1"/>
</dbReference>
<dbReference type="GO" id="GO:0052699">
    <property type="term" value="P:ergothioneine biosynthetic process"/>
    <property type="evidence" value="ECO:0007669"/>
    <property type="project" value="InterPro"/>
</dbReference>
<dbReference type="InterPro" id="IPR034660">
    <property type="entry name" value="DinB/YfiT-like"/>
</dbReference>
<dbReference type="EMBL" id="BKCN01000012">
    <property type="protein sequence ID" value="GER04620.1"/>
    <property type="molecule type" value="Genomic_DNA"/>
</dbReference>
<accession>A0A5A7NAV4</accession>
<evidence type="ECO:0000256" key="1">
    <source>
        <dbReference type="ARBA" id="ARBA00023002"/>
    </source>
</evidence>
<organism evidence="6 7">
    <name type="scientific">Iodidimonas nitroreducens</name>
    <dbReference type="NCBI Taxonomy" id="1236968"/>
    <lineage>
        <taxon>Bacteria</taxon>
        <taxon>Pseudomonadati</taxon>
        <taxon>Pseudomonadota</taxon>
        <taxon>Alphaproteobacteria</taxon>
        <taxon>Iodidimonadales</taxon>
        <taxon>Iodidimonadaceae</taxon>
        <taxon>Iodidimonas</taxon>
    </lineage>
</organism>
<keyword evidence="2" id="KW-0408">Iron</keyword>
<evidence type="ECO:0000256" key="3">
    <source>
        <dbReference type="ARBA" id="ARBA00037882"/>
    </source>
</evidence>
<comment type="pathway">
    <text evidence="3">Amino-acid biosynthesis; ergothioneine biosynthesis.</text>
</comment>
<dbReference type="SUPFAM" id="SSF56436">
    <property type="entry name" value="C-type lectin-like"/>
    <property type="match status" value="1"/>
</dbReference>
<gene>
    <name evidence="6" type="ORF">JCM17846_23020</name>
</gene>
<evidence type="ECO:0000259" key="5">
    <source>
        <dbReference type="Pfam" id="PF12867"/>
    </source>
</evidence>
<dbReference type="Pfam" id="PF12867">
    <property type="entry name" value="DinB_2"/>
    <property type="match status" value="1"/>
</dbReference>
<feature type="domain" description="DinB-like" evidence="5">
    <location>
        <begin position="13"/>
        <end position="145"/>
    </location>
</feature>